<dbReference type="AlphaFoldDB" id="C0JX40"/>
<dbReference type="InterPro" id="IPR004161">
    <property type="entry name" value="EFTu-like_2"/>
</dbReference>
<comment type="function">
    <text evidence="1 11">This protein promotes the GTP-dependent binding of aminoacyl-tRNA to the A-site of ribosomes during protein biosynthesis.</text>
</comment>
<keyword evidence="4 13" id="KW-0934">Plastid</keyword>
<dbReference type="FunFam" id="2.40.30.10:FF:000046">
    <property type="entry name" value="Elongation factor Tu"/>
    <property type="match status" value="1"/>
</dbReference>
<dbReference type="NCBIfam" id="NF009372">
    <property type="entry name" value="PRK12735.1"/>
    <property type="match status" value="1"/>
</dbReference>
<feature type="binding site" evidence="10">
    <location>
        <position position="26"/>
    </location>
    <ligand>
        <name>Mg(2+)</name>
        <dbReference type="ChEBI" id="CHEBI:18420"/>
    </ligand>
</feature>
<dbReference type="EC" id="3.6.5.3" evidence="10"/>
<proteinExistence type="inferred from homology"/>
<dbReference type="PROSITE" id="PS00301">
    <property type="entry name" value="G_TR_1"/>
    <property type="match status" value="1"/>
</dbReference>
<protein>
    <recommendedName>
        <fullName evidence="3 10">Elongation factor Tu, chloroplastic</fullName>
        <shortName evidence="10">EF-Tu</shortName>
        <ecNumber evidence="10">3.6.5.3</ecNumber>
    </recommendedName>
</protein>
<reference evidence="13" key="1">
    <citation type="journal article" date="2009" name="Mol. Biol. Evol.">
        <title>The chloroplast genomes of the green algae Pyramimonas, Monomastix, and Pycnococcus shed new light on the evolutionary history of prasinophytes and the origin of the secondary chloroplasts of euglenids.</title>
        <authorList>
            <person name="Turmel M."/>
            <person name="Gagnon M.C."/>
            <person name="O'Kelly C.J."/>
            <person name="Otis C."/>
            <person name="Lemieux C."/>
        </authorList>
    </citation>
    <scope>NUCLEOTIDE SEQUENCE</scope>
    <source>
        <strain evidence="13">CCMP 726</strain>
    </source>
</reference>
<comment type="function">
    <text evidence="10">GTP hydrolase that promotes the GTP-dependent binding of aminoacyl-tRNA to the A-site of ribosomes during protein biosynthesis.</text>
</comment>
<dbReference type="PANTHER" id="PTHR43721:SF5">
    <property type="entry name" value="ELONGATION FACTOR TU, CHLOROPLASTIC"/>
    <property type="match status" value="1"/>
</dbReference>
<evidence type="ECO:0000256" key="4">
    <source>
        <dbReference type="ARBA" id="ARBA00022640"/>
    </source>
</evidence>
<dbReference type="SUPFAM" id="SSF52540">
    <property type="entry name" value="P-loop containing nucleoside triphosphate hydrolases"/>
    <property type="match status" value="1"/>
</dbReference>
<dbReference type="GO" id="GO:0003746">
    <property type="term" value="F:translation elongation factor activity"/>
    <property type="evidence" value="ECO:0007669"/>
    <property type="project" value="UniProtKB-UniRule"/>
</dbReference>
<comment type="similarity">
    <text evidence="2 10 11">Belongs to the TRAFAC class translation factor GTPase superfamily. Classic translation factor GTPase family. EF-Tu/EF-1A subfamily.</text>
</comment>
<dbReference type="CDD" id="cd01884">
    <property type="entry name" value="EF_Tu"/>
    <property type="match status" value="1"/>
</dbReference>
<dbReference type="Pfam" id="PF03143">
    <property type="entry name" value="GTP_EFTU_D3"/>
    <property type="match status" value="1"/>
</dbReference>
<dbReference type="Pfam" id="PF03144">
    <property type="entry name" value="GTP_EFTU_D2"/>
    <property type="match status" value="1"/>
</dbReference>
<dbReference type="CDD" id="cd03697">
    <property type="entry name" value="EFTU_II"/>
    <property type="match status" value="1"/>
</dbReference>
<dbReference type="PRINTS" id="PR00315">
    <property type="entry name" value="ELONGATNFCT"/>
</dbReference>
<feature type="binding site" evidence="10">
    <location>
        <begin position="136"/>
        <end position="139"/>
    </location>
    <ligand>
        <name>GTP</name>
        <dbReference type="ChEBI" id="CHEBI:37565"/>
    </ligand>
</feature>
<dbReference type="InterPro" id="IPR004541">
    <property type="entry name" value="Transl_elong_EFTu/EF1A_bac/org"/>
</dbReference>
<dbReference type="Gene3D" id="2.40.30.10">
    <property type="entry name" value="Translation factors"/>
    <property type="match status" value="2"/>
</dbReference>
<dbReference type="NCBIfam" id="NF009373">
    <property type="entry name" value="PRK12736.1"/>
    <property type="match status" value="1"/>
</dbReference>
<dbReference type="InterPro" id="IPR031157">
    <property type="entry name" value="G_TR_CS"/>
</dbReference>
<evidence type="ECO:0000313" key="13">
    <source>
        <dbReference type="EMBL" id="ACJ71140.1"/>
    </source>
</evidence>
<dbReference type="GO" id="GO:0005739">
    <property type="term" value="C:mitochondrion"/>
    <property type="evidence" value="ECO:0007669"/>
    <property type="project" value="TreeGrafter"/>
</dbReference>
<dbReference type="GO" id="GO:0070125">
    <property type="term" value="P:mitochondrial translational elongation"/>
    <property type="evidence" value="ECO:0007669"/>
    <property type="project" value="TreeGrafter"/>
</dbReference>
<dbReference type="Pfam" id="PF00009">
    <property type="entry name" value="GTP_EFTU"/>
    <property type="match status" value="1"/>
</dbReference>
<dbReference type="InterPro" id="IPR005225">
    <property type="entry name" value="Small_GTP-bd"/>
</dbReference>
<keyword evidence="10" id="KW-0460">Magnesium</keyword>
<dbReference type="InterPro" id="IPR050055">
    <property type="entry name" value="EF-Tu_GTPase"/>
</dbReference>
<dbReference type="SUPFAM" id="SSF50447">
    <property type="entry name" value="Translation proteins"/>
    <property type="match status" value="1"/>
</dbReference>
<dbReference type="NCBIfam" id="TIGR00485">
    <property type="entry name" value="EF-Tu"/>
    <property type="match status" value="1"/>
</dbReference>
<accession>C0JX40</accession>
<keyword evidence="10" id="KW-0479">Metal-binding</keyword>
<name>C0JX40_9CHLO</name>
<keyword evidence="13" id="KW-0150">Chloroplast</keyword>
<comment type="catalytic activity">
    <reaction evidence="10">
        <text>GTP + H2O = GDP + phosphate + H(+)</text>
        <dbReference type="Rhea" id="RHEA:19669"/>
        <dbReference type="ChEBI" id="CHEBI:15377"/>
        <dbReference type="ChEBI" id="CHEBI:15378"/>
        <dbReference type="ChEBI" id="CHEBI:37565"/>
        <dbReference type="ChEBI" id="CHEBI:43474"/>
        <dbReference type="ChEBI" id="CHEBI:58189"/>
        <dbReference type="EC" id="3.6.5.3"/>
    </reaction>
</comment>
<evidence type="ECO:0000256" key="11">
    <source>
        <dbReference type="RuleBase" id="RU000325"/>
    </source>
</evidence>
<dbReference type="InterPro" id="IPR009000">
    <property type="entry name" value="Transl_B-barrel_sf"/>
</dbReference>
<dbReference type="GeneID" id="7441011"/>
<dbReference type="CDD" id="cd03707">
    <property type="entry name" value="EFTU_III"/>
    <property type="match status" value="1"/>
</dbReference>
<evidence type="ECO:0000256" key="5">
    <source>
        <dbReference type="ARBA" id="ARBA00022741"/>
    </source>
</evidence>
<keyword evidence="5 10" id="KW-0547">Nucleotide-binding</keyword>
<evidence type="ECO:0000256" key="2">
    <source>
        <dbReference type="ARBA" id="ARBA00007249"/>
    </source>
</evidence>
<dbReference type="FunFam" id="3.40.50.300:FF:000003">
    <property type="entry name" value="Elongation factor Tu"/>
    <property type="match status" value="1"/>
</dbReference>
<dbReference type="SUPFAM" id="SSF50465">
    <property type="entry name" value="EF-Tu/eEF-1alpha/eIF2-gamma C-terminal domain"/>
    <property type="match status" value="1"/>
</dbReference>
<dbReference type="Gene3D" id="3.40.50.300">
    <property type="entry name" value="P-loop containing nucleotide triphosphate hydrolases"/>
    <property type="match status" value="1"/>
</dbReference>
<evidence type="ECO:0000256" key="6">
    <source>
        <dbReference type="ARBA" id="ARBA00022768"/>
    </source>
</evidence>
<dbReference type="InterPro" id="IPR027417">
    <property type="entry name" value="P-loop_NTPase"/>
</dbReference>
<keyword evidence="8 10" id="KW-0648">Protein biosynthesis</keyword>
<evidence type="ECO:0000256" key="10">
    <source>
        <dbReference type="HAMAP-Rule" id="MF_00118"/>
    </source>
</evidence>
<dbReference type="FunFam" id="2.40.30.10:FF:000001">
    <property type="entry name" value="Elongation factor Tu"/>
    <property type="match status" value="1"/>
</dbReference>
<feature type="binding site" evidence="10">
    <location>
        <begin position="81"/>
        <end position="85"/>
    </location>
    <ligand>
        <name>GTP</name>
        <dbReference type="ChEBI" id="CHEBI:37565"/>
    </ligand>
</feature>
<gene>
    <name evidence="10 13" type="primary">tufA</name>
</gene>
<keyword evidence="6 10" id="KW-0251">Elongation factor</keyword>
<feature type="domain" description="Tr-type G" evidence="12">
    <location>
        <begin position="10"/>
        <end position="214"/>
    </location>
</feature>
<evidence type="ECO:0000256" key="8">
    <source>
        <dbReference type="ARBA" id="ARBA00022917"/>
    </source>
</evidence>
<evidence type="ECO:0000256" key="1">
    <source>
        <dbReference type="ARBA" id="ARBA00003982"/>
    </source>
</evidence>
<dbReference type="InterPro" id="IPR004160">
    <property type="entry name" value="Transl_elong_EFTu/EF1A_C"/>
</dbReference>
<comment type="subcellular location">
    <subcellularLocation>
        <location evidence="10">Plastid</location>
        <location evidence="10">Chloroplast</location>
    </subcellularLocation>
</comment>
<dbReference type="PROSITE" id="PS51722">
    <property type="entry name" value="G_TR_2"/>
    <property type="match status" value="1"/>
</dbReference>
<dbReference type="NCBIfam" id="NF000766">
    <property type="entry name" value="PRK00049.1"/>
    <property type="match status" value="1"/>
</dbReference>
<keyword evidence="9 10" id="KW-0342">GTP-binding</keyword>
<evidence type="ECO:0000259" key="12">
    <source>
        <dbReference type="PROSITE" id="PS51722"/>
    </source>
</evidence>
<dbReference type="NCBIfam" id="TIGR00231">
    <property type="entry name" value="small_GTP"/>
    <property type="match status" value="1"/>
</dbReference>
<organism evidence="13">
    <name type="scientific">Pyramimonas parkeae</name>
    <dbReference type="NCBI Taxonomy" id="36894"/>
    <lineage>
        <taxon>Eukaryota</taxon>
        <taxon>Viridiplantae</taxon>
        <taxon>Chlorophyta</taxon>
        <taxon>Pyramimonadophyceae</taxon>
        <taxon>Pyramimonadales</taxon>
        <taxon>Pyramimonadaceae</taxon>
        <taxon>Pyramimonas</taxon>
        <taxon>Pyramimonas subgen. Trichocystis</taxon>
    </lineage>
</organism>
<dbReference type="GO" id="GO:0009507">
    <property type="term" value="C:chloroplast"/>
    <property type="evidence" value="ECO:0007669"/>
    <property type="project" value="UniProtKB-SubCell"/>
</dbReference>
<evidence type="ECO:0000256" key="3">
    <source>
        <dbReference type="ARBA" id="ARBA00021392"/>
    </source>
</evidence>
<dbReference type="GO" id="GO:0000287">
    <property type="term" value="F:magnesium ion binding"/>
    <property type="evidence" value="ECO:0007669"/>
    <property type="project" value="UniProtKB-UniRule"/>
</dbReference>
<dbReference type="InterPro" id="IPR009001">
    <property type="entry name" value="Transl_elong_EF1A/Init_IF2_C"/>
</dbReference>
<dbReference type="InterPro" id="IPR000795">
    <property type="entry name" value="T_Tr_GTP-bd_dom"/>
</dbReference>
<dbReference type="HAMAP" id="MF_00118_B">
    <property type="entry name" value="EF_Tu_B"/>
    <property type="match status" value="1"/>
</dbReference>
<dbReference type="InterPro" id="IPR033720">
    <property type="entry name" value="EFTU_2"/>
</dbReference>
<dbReference type="InterPro" id="IPR041709">
    <property type="entry name" value="EF-Tu_GTP-bd"/>
</dbReference>
<feature type="binding site" evidence="10">
    <location>
        <begin position="19"/>
        <end position="26"/>
    </location>
    <ligand>
        <name>GTP</name>
        <dbReference type="ChEBI" id="CHEBI:37565"/>
    </ligand>
</feature>
<evidence type="ECO:0000256" key="9">
    <source>
        <dbReference type="ARBA" id="ARBA00023134"/>
    </source>
</evidence>
<dbReference type="GO" id="GO:0005525">
    <property type="term" value="F:GTP binding"/>
    <property type="evidence" value="ECO:0007669"/>
    <property type="project" value="UniProtKB-UniRule"/>
</dbReference>
<dbReference type="EMBL" id="FJ493499">
    <property type="protein sequence ID" value="ACJ71140.1"/>
    <property type="molecule type" value="Genomic_DNA"/>
</dbReference>
<dbReference type="RefSeq" id="YP_002600938.1">
    <property type="nucleotide sequence ID" value="NC_012099.1"/>
</dbReference>
<dbReference type="GO" id="GO:0003924">
    <property type="term" value="F:GTPase activity"/>
    <property type="evidence" value="ECO:0007669"/>
    <property type="project" value="UniProtKB-UniRule"/>
</dbReference>
<keyword evidence="7 10" id="KW-0378">Hydrolase</keyword>
<geneLocation type="chloroplast" evidence="13"/>
<dbReference type="PANTHER" id="PTHR43721">
    <property type="entry name" value="ELONGATION FACTOR TU-RELATED"/>
    <property type="match status" value="1"/>
</dbReference>
<evidence type="ECO:0000256" key="7">
    <source>
        <dbReference type="ARBA" id="ARBA00022801"/>
    </source>
</evidence>
<sequence>MAREKFTRTKPHVNIGTIGHVDHGKTTLTAAITMALAAVSGMEAKGYAEIDSAPEERARGITINTAHVEYETDERHYAHVDCPGHADYVKNMITGAAQMDGAILVVSGADGPMPQTKEHILLAKQVGVPNIVVFLNKEDQVDDAELLELVELEVRETLSNYEFPGDDIPVVAGSALLALEALTESPTIKKGENEWVDKILTLMDKVDEYIPTPERETDKAFLMAVEDVFSITGRGTVATGRVERGVVKVGETVELVGLANTRQTTVTGLEMFQKSLDEALAGDNVGILLRGIQKEEIERGMVIAKPGTILPHTKFDSQVYILTKEEGGRHTPFFEGYRPQFYVRTTDVTGKIESFRADDDSETQMVMPGDRIKMEVELIQPIAIEKGMRFAIREGGRTVGAGVVLEIKA</sequence>